<keyword evidence="3" id="KW-0791">Threonine biosynthesis</keyword>
<sequence length="328" mass="33781">MTADLQKAARVRFRLQLPATSANLGAAFDAAAVALDFALELEAQIAGEFRIQATGRNAEECGRIDGNLILDSYCALLEREGRVAQPLTIRMRNEIPLGMGCGSSAAGRLAAVALAAYFGDMDWSGERILAEACALEGHPDNAAACWMGGLVIAAAGAGAGSGSQGSPAAVHAAQVTPPEDWSALLAMPMRPLATSHARAVLPDGYSRADAVANVQAAALLGLAFAQGRGDLVAPAMRDRMHQPYRAEICPLLGPLLPLTGQEGVLGVALSGAGPSVLLVIEGEKDRARQAVTDALGEAGLAVGQDVELLDAEFAARGASEAWSRMMTG</sequence>
<dbReference type="GO" id="GO:0009088">
    <property type="term" value="P:threonine biosynthetic process"/>
    <property type="evidence" value="ECO:0007669"/>
    <property type="project" value="UniProtKB-KW"/>
</dbReference>
<feature type="domain" description="GHMP kinase N-terminal" evidence="7">
    <location>
        <begin position="67"/>
        <end position="149"/>
    </location>
</feature>
<evidence type="ECO:0000256" key="4">
    <source>
        <dbReference type="ARBA" id="ARBA00022741"/>
    </source>
</evidence>
<evidence type="ECO:0000259" key="7">
    <source>
        <dbReference type="Pfam" id="PF00288"/>
    </source>
</evidence>
<feature type="domain" description="GHMP kinase C-terminal" evidence="8">
    <location>
        <begin position="223"/>
        <end position="293"/>
    </location>
</feature>
<dbReference type="Gene3D" id="3.30.230.10">
    <property type="match status" value="1"/>
</dbReference>
<accession>E6QMB3</accession>
<dbReference type="Pfam" id="PF00288">
    <property type="entry name" value="GHMP_kinases_N"/>
    <property type="match status" value="1"/>
</dbReference>
<gene>
    <name evidence="9" type="primary">thrB</name>
    <name evidence="9" type="ORF">CARN6_1844</name>
</gene>
<evidence type="ECO:0000256" key="5">
    <source>
        <dbReference type="ARBA" id="ARBA00022777"/>
    </source>
</evidence>
<dbReference type="PIRSF" id="PIRSF000676">
    <property type="entry name" value="Homoser_kin"/>
    <property type="match status" value="1"/>
</dbReference>
<name>E6QMB3_9ZZZZ</name>
<dbReference type="PANTHER" id="PTHR20861:SF1">
    <property type="entry name" value="HOMOSERINE KINASE"/>
    <property type="match status" value="1"/>
</dbReference>
<organism evidence="9">
    <name type="scientific">mine drainage metagenome</name>
    <dbReference type="NCBI Taxonomy" id="410659"/>
    <lineage>
        <taxon>unclassified sequences</taxon>
        <taxon>metagenomes</taxon>
        <taxon>ecological metagenomes</taxon>
    </lineage>
</organism>
<dbReference type="Pfam" id="PF08544">
    <property type="entry name" value="GHMP_kinases_C"/>
    <property type="match status" value="1"/>
</dbReference>
<proteinExistence type="inferred from homology"/>
<dbReference type="EC" id="2.7.1.39" evidence="9"/>
<dbReference type="InterPro" id="IPR000870">
    <property type="entry name" value="Homoserine_kinase"/>
</dbReference>
<dbReference type="InterPro" id="IPR013750">
    <property type="entry name" value="GHMP_kinase_C_dom"/>
</dbReference>
<evidence type="ECO:0000259" key="8">
    <source>
        <dbReference type="Pfam" id="PF08544"/>
    </source>
</evidence>
<dbReference type="AlphaFoldDB" id="E6QMB3"/>
<evidence type="ECO:0000313" key="9">
    <source>
        <dbReference type="EMBL" id="CBI08384.1"/>
    </source>
</evidence>
<dbReference type="PANTHER" id="PTHR20861">
    <property type="entry name" value="HOMOSERINE/4-DIPHOSPHOCYTIDYL-2-C-METHYL-D-ERYTHRITOL KINASE"/>
    <property type="match status" value="1"/>
</dbReference>
<dbReference type="SUPFAM" id="SSF54211">
    <property type="entry name" value="Ribosomal protein S5 domain 2-like"/>
    <property type="match status" value="1"/>
</dbReference>
<evidence type="ECO:0000256" key="3">
    <source>
        <dbReference type="ARBA" id="ARBA00022697"/>
    </source>
</evidence>
<dbReference type="InterPro" id="IPR014721">
    <property type="entry name" value="Ribsml_uS5_D2-typ_fold_subgr"/>
</dbReference>
<evidence type="ECO:0000256" key="2">
    <source>
        <dbReference type="ARBA" id="ARBA00022679"/>
    </source>
</evidence>
<dbReference type="SUPFAM" id="SSF55060">
    <property type="entry name" value="GHMP Kinase, C-terminal domain"/>
    <property type="match status" value="1"/>
</dbReference>
<dbReference type="GO" id="GO:0005524">
    <property type="term" value="F:ATP binding"/>
    <property type="evidence" value="ECO:0007669"/>
    <property type="project" value="UniProtKB-KW"/>
</dbReference>
<keyword evidence="5 9" id="KW-0418">Kinase</keyword>
<dbReference type="EMBL" id="CABQ01000212">
    <property type="protein sequence ID" value="CBI08384.1"/>
    <property type="molecule type" value="Genomic_DNA"/>
</dbReference>
<evidence type="ECO:0000256" key="1">
    <source>
        <dbReference type="ARBA" id="ARBA00022605"/>
    </source>
</evidence>
<evidence type="ECO:0000256" key="6">
    <source>
        <dbReference type="ARBA" id="ARBA00022840"/>
    </source>
</evidence>
<dbReference type="NCBIfam" id="TIGR00191">
    <property type="entry name" value="thrB"/>
    <property type="match status" value="1"/>
</dbReference>
<dbReference type="InterPro" id="IPR020568">
    <property type="entry name" value="Ribosomal_Su5_D2-typ_SF"/>
</dbReference>
<dbReference type="HAMAP" id="MF_00384">
    <property type="entry name" value="Homoser_kinase"/>
    <property type="match status" value="1"/>
</dbReference>
<dbReference type="PRINTS" id="PR00958">
    <property type="entry name" value="HOMSERKINASE"/>
</dbReference>
<keyword evidence="1" id="KW-0028">Amino-acid biosynthesis</keyword>
<dbReference type="Gene3D" id="3.30.70.890">
    <property type="entry name" value="GHMP kinase, C-terminal domain"/>
    <property type="match status" value="1"/>
</dbReference>
<protein>
    <submittedName>
        <fullName evidence="9">Homoserine kinase</fullName>
        <ecNumber evidence="9">2.7.1.39</ecNumber>
    </submittedName>
</protein>
<reference evidence="9" key="1">
    <citation type="submission" date="2009-10" db="EMBL/GenBank/DDBJ databases">
        <title>Diversity of trophic interactions inside an arsenic-rich microbial ecosystem.</title>
        <authorList>
            <person name="Bertin P.N."/>
            <person name="Heinrich-Salmeron A."/>
            <person name="Pelletier E."/>
            <person name="Goulhen-Chollet F."/>
            <person name="Arsene-Ploetze F."/>
            <person name="Gallien S."/>
            <person name="Calteau A."/>
            <person name="Vallenet D."/>
            <person name="Casiot C."/>
            <person name="Chane-Woon-Ming B."/>
            <person name="Giloteaux L."/>
            <person name="Barakat M."/>
            <person name="Bonnefoy V."/>
            <person name="Bruneel O."/>
            <person name="Chandler M."/>
            <person name="Cleiss J."/>
            <person name="Duran R."/>
            <person name="Elbaz-Poulichet F."/>
            <person name="Fonknechten N."/>
            <person name="Lauga B."/>
            <person name="Mornico D."/>
            <person name="Ortet P."/>
            <person name="Schaeffer C."/>
            <person name="Siguier P."/>
            <person name="Alexander Thil Smith A."/>
            <person name="Van Dorsselaer A."/>
            <person name="Weissenbach J."/>
            <person name="Medigue C."/>
            <person name="Le Paslier D."/>
        </authorList>
    </citation>
    <scope>NUCLEOTIDE SEQUENCE</scope>
</reference>
<keyword evidence="4" id="KW-0547">Nucleotide-binding</keyword>
<dbReference type="GO" id="GO:0004413">
    <property type="term" value="F:homoserine kinase activity"/>
    <property type="evidence" value="ECO:0007669"/>
    <property type="project" value="UniProtKB-EC"/>
</dbReference>
<comment type="caution">
    <text evidence="9">The sequence shown here is derived from an EMBL/GenBank/DDBJ whole genome shotgun (WGS) entry which is preliminary data.</text>
</comment>
<keyword evidence="2 9" id="KW-0808">Transferase</keyword>
<dbReference type="InterPro" id="IPR006204">
    <property type="entry name" value="GHMP_kinase_N_dom"/>
</dbReference>
<dbReference type="InterPro" id="IPR036554">
    <property type="entry name" value="GHMP_kinase_C_sf"/>
</dbReference>
<keyword evidence="6" id="KW-0067">ATP-binding</keyword>